<name>A0A3T0MYM4_9RHOB</name>
<dbReference type="KEGG" id="sedi:EBB79_02235"/>
<protein>
    <submittedName>
        <fullName evidence="1">Uncharacterized protein</fullName>
    </submittedName>
</protein>
<evidence type="ECO:0000313" key="2">
    <source>
        <dbReference type="Proteomes" id="UP000283063"/>
    </source>
</evidence>
<reference evidence="1 2" key="1">
    <citation type="submission" date="2018-10" db="EMBL/GenBank/DDBJ databases">
        <title>Parasedimentitalea marina sp. nov., a psychrophilic bacterium isolated from deep seawater of the New Britain Trench.</title>
        <authorList>
            <person name="Cao J."/>
        </authorList>
    </citation>
    <scope>NUCLEOTIDE SEQUENCE [LARGE SCALE GENOMIC DNA]</scope>
    <source>
        <strain evidence="1 2">W43</strain>
    </source>
</reference>
<evidence type="ECO:0000313" key="1">
    <source>
        <dbReference type="EMBL" id="AZV76829.1"/>
    </source>
</evidence>
<dbReference type="EMBL" id="CP033219">
    <property type="protein sequence ID" value="AZV76829.1"/>
    <property type="molecule type" value="Genomic_DNA"/>
</dbReference>
<keyword evidence="2" id="KW-1185">Reference proteome</keyword>
<dbReference type="AlphaFoldDB" id="A0A3T0MYM4"/>
<accession>A0A3T0MYM4</accession>
<proteinExistence type="predicted"/>
<dbReference type="RefSeq" id="WP_127747268.1">
    <property type="nucleotide sequence ID" value="NZ_CP033219.1"/>
</dbReference>
<dbReference type="Proteomes" id="UP000283063">
    <property type="component" value="Chromosome"/>
</dbReference>
<organism evidence="1 2">
    <name type="scientific">Parasedimentitalea marina</name>
    <dbReference type="NCBI Taxonomy" id="2483033"/>
    <lineage>
        <taxon>Bacteria</taxon>
        <taxon>Pseudomonadati</taxon>
        <taxon>Pseudomonadota</taxon>
        <taxon>Alphaproteobacteria</taxon>
        <taxon>Rhodobacterales</taxon>
        <taxon>Paracoccaceae</taxon>
        <taxon>Parasedimentitalea</taxon>
    </lineage>
</organism>
<gene>
    <name evidence="1" type="ORF">EBB79_02235</name>
</gene>
<sequence>MIIGANTVQPVQQDQRRGVLKLSCGVETMAVGQERMLDQQSAIQHRLSVGRNALPILLRRKEVPLIWGLVQGADDHVNRIQCDLITDLQTKKARH</sequence>